<feature type="compositionally biased region" description="Basic residues" evidence="1">
    <location>
        <begin position="106"/>
        <end position="115"/>
    </location>
</feature>
<dbReference type="Proteomes" id="UP000095751">
    <property type="component" value="Unassembled WGS sequence"/>
</dbReference>
<gene>
    <name evidence="2" type="ORF">FRACYDRAFT_267483</name>
</gene>
<dbReference type="AlphaFoldDB" id="A0A1E7FYJ4"/>
<name>A0A1E7FYJ4_9STRA</name>
<feature type="compositionally biased region" description="Basic and acidic residues" evidence="1">
    <location>
        <begin position="116"/>
        <end position="126"/>
    </location>
</feature>
<sequence>MKKRSSSVTINSLLGSNRYSLWQERTEVVEELVSQLAQMLRLIRTIVANNNEEEAFSLSSTSNNGGTRVRRSRRHVESSSDLTGRDLKGILWNAMDMQIQKSIPKTKRKKKVLKRATKDDDKEEEMGPKEQLLVDWLYSLRTSLGEDFVEDLSEHVGVSEEYGDMMEM</sequence>
<dbReference type="InParanoid" id="A0A1E7FYJ4"/>
<dbReference type="KEGG" id="fcy:FRACYDRAFT_267483"/>
<evidence type="ECO:0000313" key="3">
    <source>
        <dbReference type="Proteomes" id="UP000095751"/>
    </source>
</evidence>
<protein>
    <submittedName>
        <fullName evidence="2">Uncharacterized protein</fullName>
    </submittedName>
</protein>
<keyword evidence="3" id="KW-1185">Reference proteome</keyword>
<accession>A0A1E7FYJ4</accession>
<evidence type="ECO:0000256" key="1">
    <source>
        <dbReference type="SAM" id="MobiDB-lite"/>
    </source>
</evidence>
<dbReference type="EMBL" id="KV784353">
    <property type="protein sequence ID" value="OEU23217.1"/>
    <property type="molecule type" value="Genomic_DNA"/>
</dbReference>
<reference evidence="2 3" key="1">
    <citation type="submission" date="2016-09" db="EMBL/GenBank/DDBJ databases">
        <title>Extensive genetic diversity and differential bi-allelic expression allows diatom success in the polar Southern Ocean.</title>
        <authorList>
            <consortium name="DOE Joint Genome Institute"/>
            <person name="Mock T."/>
            <person name="Otillar R.P."/>
            <person name="Strauss J."/>
            <person name="Dupont C."/>
            <person name="Frickenhaus S."/>
            <person name="Maumus F."/>
            <person name="Mcmullan M."/>
            <person name="Sanges R."/>
            <person name="Schmutz J."/>
            <person name="Toseland A."/>
            <person name="Valas R."/>
            <person name="Veluchamy A."/>
            <person name="Ward B.J."/>
            <person name="Allen A."/>
            <person name="Barry K."/>
            <person name="Falciatore A."/>
            <person name="Ferrante M."/>
            <person name="Fortunato A.E."/>
            <person name="Gloeckner G."/>
            <person name="Gruber A."/>
            <person name="Hipkin R."/>
            <person name="Janech M."/>
            <person name="Kroth P."/>
            <person name="Leese F."/>
            <person name="Lindquist E."/>
            <person name="Lyon B.R."/>
            <person name="Martin J."/>
            <person name="Mayer C."/>
            <person name="Parker M."/>
            <person name="Quesneville H."/>
            <person name="Raymond J."/>
            <person name="Uhlig C."/>
            <person name="Valentin K.U."/>
            <person name="Worden A.Z."/>
            <person name="Armbrust E.V."/>
            <person name="Bowler C."/>
            <person name="Green B."/>
            <person name="Moulton V."/>
            <person name="Van Oosterhout C."/>
            <person name="Grigoriev I."/>
        </authorList>
    </citation>
    <scope>NUCLEOTIDE SEQUENCE [LARGE SCALE GENOMIC DNA]</scope>
    <source>
        <strain evidence="2 3">CCMP1102</strain>
    </source>
</reference>
<organism evidence="2 3">
    <name type="scientific">Fragilariopsis cylindrus CCMP1102</name>
    <dbReference type="NCBI Taxonomy" id="635003"/>
    <lineage>
        <taxon>Eukaryota</taxon>
        <taxon>Sar</taxon>
        <taxon>Stramenopiles</taxon>
        <taxon>Ochrophyta</taxon>
        <taxon>Bacillariophyta</taxon>
        <taxon>Bacillariophyceae</taxon>
        <taxon>Bacillariophycidae</taxon>
        <taxon>Bacillariales</taxon>
        <taxon>Bacillariaceae</taxon>
        <taxon>Fragilariopsis</taxon>
    </lineage>
</organism>
<proteinExistence type="predicted"/>
<feature type="region of interest" description="Disordered" evidence="1">
    <location>
        <begin position="106"/>
        <end position="126"/>
    </location>
</feature>
<feature type="region of interest" description="Disordered" evidence="1">
    <location>
        <begin position="56"/>
        <end position="81"/>
    </location>
</feature>
<feature type="compositionally biased region" description="Polar residues" evidence="1">
    <location>
        <begin position="57"/>
        <end position="66"/>
    </location>
</feature>
<evidence type="ECO:0000313" key="2">
    <source>
        <dbReference type="EMBL" id="OEU23217.1"/>
    </source>
</evidence>